<dbReference type="Gene3D" id="1.20.120.30">
    <property type="entry name" value="Aspartate receptor, ligand-binding domain"/>
    <property type="match status" value="1"/>
</dbReference>
<dbReference type="SUPFAM" id="SSF58104">
    <property type="entry name" value="Methyl-accepting chemotaxis protein (MCP) signaling domain"/>
    <property type="match status" value="1"/>
</dbReference>
<reference evidence="5 6" key="1">
    <citation type="submission" date="2014-06" db="EMBL/GenBank/DDBJ databases">
        <title>Genome characterization of distinct group I Clostridium botulinum lineages.</title>
        <authorList>
            <person name="Giordani F."/>
            <person name="Anselmo A."/>
            <person name="Fillo S."/>
            <person name="Palozzi A.M."/>
            <person name="Fortunato A."/>
            <person name="Gentile B."/>
            <person name="Ciammaruconi A."/>
            <person name="Anniballi F."/>
            <person name="De Medici D."/>
            <person name="Lista F."/>
        </authorList>
    </citation>
    <scope>NUCLEOTIDE SEQUENCE [LARGE SCALE GENOMIC DNA]</scope>
    <source>
        <strain evidence="5 6">B2 450</strain>
    </source>
</reference>
<dbReference type="EMBL" id="JXSU01000007">
    <property type="protein sequence ID" value="KIS23675.1"/>
    <property type="molecule type" value="Genomic_DNA"/>
</dbReference>
<evidence type="ECO:0000313" key="5">
    <source>
        <dbReference type="EMBL" id="KIS23675.1"/>
    </source>
</evidence>
<gene>
    <name evidence="5" type="ORF">N495_08735</name>
</gene>
<name>A0A0D1BTI6_CLOBO</name>
<dbReference type="PROSITE" id="PS50111">
    <property type="entry name" value="CHEMOTAXIS_TRANSDUC_2"/>
    <property type="match status" value="1"/>
</dbReference>
<dbReference type="PANTHER" id="PTHR32089">
    <property type="entry name" value="METHYL-ACCEPTING CHEMOTAXIS PROTEIN MCPB"/>
    <property type="match status" value="1"/>
</dbReference>
<accession>A0A0D1BTI6</accession>
<proteinExistence type="predicted"/>
<dbReference type="SMART" id="SM00283">
    <property type="entry name" value="MA"/>
    <property type="match status" value="1"/>
</dbReference>
<feature type="coiled-coil region" evidence="3">
    <location>
        <begin position="146"/>
        <end position="180"/>
    </location>
</feature>
<dbReference type="AlphaFoldDB" id="A0A0D1BTI6"/>
<dbReference type="InterPro" id="IPR004089">
    <property type="entry name" value="MCPsignal_dom"/>
</dbReference>
<sequence length="490" mass="54482">MRIFKENTIEKEIIKISQNFHDENVHALDEVEKSTSKNKIVRFTAGIAKIVRVISPKVKKMINGILSITTRISTFSVNLDYSGEHLKKSADKLYNSSGVLNSSIKEVKEAMQQITLAIEDDAETVEYISSGNIELIKHMDENKKNLALVKNVNKELEFKAQSMEKDMTELNSILENMKTIVTGMSEIASKTNLLALNASIEAARAGEAGKGFAVVAEEVRKLSESTSKQLEKMEEFVNDIGTCSTNSSKSVKDTIESIDKLGEYTEAISASSSKVRESIDTEVKSIELLAASMEEINASSEEINSNMDIIGENVQEVSNEAAALSEKSLEIKYLADEMDKIDDEMSNLAKLSGDITGENHFKITNKDFIVAINNAIKAHENWVEQLQNMAMENKIKPIQTDGQKCGFGHFYNSVMPRHEGIKEIWIKIDNIHKELHKVGEVVKNDIKNGNTEKAKENSKKATQLSQTIINMLSNIKSIATEVDKEGNLVL</sequence>
<dbReference type="GO" id="GO:0007165">
    <property type="term" value="P:signal transduction"/>
    <property type="evidence" value="ECO:0007669"/>
    <property type="project" value="UniProtKB-KW"/>
</dbReference>
<comment type="caution">
    <text evidence="5">The sequence shown here is derived from an EMBL/GenBank/DDBJ whole genome shotgun (WGS) entry which is preliminary data.</text>
</comment>
<dbReference type="InterPro" id="IPR025991">
    <property type="entry name" value="Chemoreceptor_zinc-bind_dom"/>
</dbReference>
<dbReference type="PATRIC" id="fig|1379739.3.peg.2099"/>
<dbReference type="Proteomes" id="UP000032250">
    <property type="component" value="Unassembled WGS sequence"/>
</dbReference>
<organism evidence="5 6">
    <name type="scientific">Clostridium botulinum B2 450</name>
    <dbReference type="NCBI Taxonomy" id="1379739"/>
    <lineage>
        <taxon>Bacteria</taxon>
        <taxon>Bacillati</taxon>
        <taxon>Bacillota</taxon>
        <taxon>Clostridia</taxon>
        <taxon>Eubacteriales</taxon>
        <taxon>Clostridiaceae</taxon>
        <taxon>Clostridium</taxon>
    </lineage>
</organism>
<dbReference type="OrthoDB" id="9816519at2"/>
<dbReference type="PANTHER" id="PTHR32089:SF112">
    <property type="entry name" value="LYSOZYME-LIKE PROTEIN-RELATED"/>
    <property type="match status" value="1"/>
</dbReference>
<protein>
    <submittedName>
        <fullName evidence="5">Chemotaxis protein</fullName>
    </submittedName>
</protein>
<dbReference type="Pfam" id="PF00015">
    <property type="entry name" value="MCPsignal"/>
    <property type="match status" value="1"/>
</dbReference>
<keyword evidence="1 2" id="KW-0807">Transducer</keyword>
<keyword evidence="3" id="KW-0175">Coiled coil</keyword>
<dbReference type="Pfam" id="PF13682">
    <property type="entry name" value="CZB"/>
    <property type="match status" value="1"/>
</dbReference>
<dbReference type="Gene3D" id="1.10.287.950">
    <property type="entry name" value="Methyl-accepting chemotaxis protein"/>
    <property type="match status" value="1"/>
</dbReference>
<dbReference type="RefSeq" id="WP_043031895.1">
    <property type="nucleotide sequence ID" value="NZ_JXSU01000007.1"/>
</dbReference>
<feature type="domain" description="Methyl-accepting transducer" evidence="4">
    <location>
        <begin position="75"/>
        <end position="311"/>
    </location>
</feature>
<evidence type="ECO:0000256" key="2">
    <source>
        <dbReference type="PROSITE-ProRule" id="PRU00284"/>
    </source>
</evidence>
<evidence type="ECO:0000256" key="3">
    <source>
        <dbReference type="SAM" id="Coils"/>
    </source>
</evidence>
<dbReference type="GO" id="GO:0016020">
    <property type="term" value="C:membrane"/>
    <property type="evidence" value="ECO:0007669"/>
    <property type="project" value="InterPro"/>
</dbReference>
<evidence type="ECO:0000256" key="1">
    <source>
        <dbReference type="ARBA" id="ARBA00023224"/>
    </source>
</evidence>
<evidence type="ECO:0000259" key="4">
    <source>
        <dbReference type="PROSITE" id="PS50111"/>
    </source>
</evidence>
<dbReference type="HOGENOM" id="CLU_556331_0_0_9"/>
<evidence type="ECO:0000313" key="6">
    <source>
        <dbReference type="Proteomes" id="UP000032250"/>
    </source>
</evidence>